<dbReference type="Gene3D" id="6.20.440.10">
    <property type="match status" value="1"/>
</dbReference>
<dbReference type="GO" id="GO:0004375">
    <property type="term" value="F:glycine dehydrogenase (decarboxylating) activity"/>
    <property type="evidence" value="ECO:0007669"/>
    <property type="project" value="InterPro"/>
</dbReference>
<dbReference type="SUPFAM" id="SSF53383">
    <property type="entry name" value="PLP-dependent transferases"/>
    <property type="match status" value="1"/>
</dbReference>
<organism evidence="4">
    <name type="scientific">mine drainage metagenome</name>
    <dbReference type="NCBI Taxonomy" id="410659"/>
    <lineage>
        <taxon>unclassified sequences</taxon>
        <taxon>metagenomes</taxon>
        <taxon>ecological metagenomes</taxon>
    </lineage>
</organism>
<dbReference type="InterPro" id="IPR020581">
    <property type="entry name" value="GDC_P"/>
</dbReference>
<dbReference type="PANTHER" id="PTHR11773">
    <property type="entry name" value="GLYCINE DEHYDROGENASE, DECARBOXYLATING"/>
    <property type="match status" value="1"/>
</dbReference>
<proteinExistence type="predicted"/>
<dbReference type="NCBIfam" id="NF003346">
    <property type="entry name" value="PRK04366.1"/>
    <property type="match status" value="1"/>
</dbReference>
<dbReference type="EMBL" id="AUZY01001933">
    <property type="protein sequence ID" value="EQD73520.1"/>
    <property type="molecule type" value="Genomic_DNA"/>
</dbReference>
<comment type="caution">
    <text evidence="4">The sequence shown here is derived from an EMBL/GenBank/DDBJ whole genome shotgun (WGS) entry which is preliminary data.</text>
</comment>
<dbReference type="Gene3D" id="3.40.640.10">
    <property type="entry name" value="Type I PLP-dependent aspartate aminotransferase-like (Major domain)"/>
    <property type="match status" value="1"/>
</dbReference>
<dbReference type="GO" id="GO:0005960">
    <property type="term" value="C:glycine cleavage complex"/>
    <property type="evidence" value="ECO:0007669"/>
    <property type="project" value="TreeGrafter"/>
</dbReference>
<dbReference type="GO" id="GO:0016594">
    <property type="term" value="F:glycine binding"/>
    <property type="evidence" value="ECO:0007669"/>
    <property type="project" value="TreeGrafter"/>
</dbReference>
<dbReference type="GO" id="GO:0030170">
    <property type="term" value="F:pyridoxal phosphate binding"/>
    <property type="evidence" value="ECO:0007669"/>
    <property type="project" value="TreeGrafter"/>
</dbReference>
<accession>T1CUQ5</accession>
<sequence length="388" mass="42461">MTFRQARWEEPDVWDLDPTGTPGEVPPVPGLPERLRRKRAVRWPELAELDVVRHYSRLSQMNFGIDTAPYPLGSCTMKYNPRVSETLARRRTAADLHPGQPESTVQGALEVQWRLERLLAKVTGLPEVSLQPSAGAQGEWAALTMVRAYFRDQGTLAQRTEVLLPDTAHGTNPASATMAGFTTREIASRDGCVDLAALRAAVSDRTACFMLTNPNTAGLFESEILEIAETVHAAGGMLYYDGANLNAILGITHPGRMGFDVAHLNLHKTFATPHGGGGPGAGVLAAGERLAPYLPVPRVVKQGRKFRLDYDRPKSIGKIKTAYGNFGLDLRALVFALVHGEDGLRHVARRSVLNSNYLAQRLGTLLPRPFRPLVKHEFLLSGAPLKAR</sequence>
<evidence type="ECO:0000256" key="1">
    <source>
        <dbReference type="ARBA" id="ARBA00022898"/>
    </source>
</evidence>
<dbReference type="PANTHER" id="PTHR11773:SF1">
    <property type="entry name" value="GLYCINE DEHYDROGENASE (DECARBOXYLATING), MITOCHONDRIAL"/>
    <property type="match status" value="1"/>
</dbReference>
<dbReference type="InterPro" id="IPR015421">
    <property type="entry name" value="PyrdxlP-dep_Trfase_major"/>
</dbReference>
<feature type="non-terminal residue" evidence="4">
    <location>
        <position position="388"/>
    </location>
</feature>
<dbReference type="FunFam" id="3.40.640.10:FF:000224">
    <property type="entry name" value="Probable glycine dehydrogenase (decarboxylating) subunit 2"/>
    <property type="match status" value="1"/>
</dbReference>
<evidence type="ECO:0000259" key="3">
    <source>
        <dbReference type="Pfam" id="PF02347"/>
    </source>
</evidence>
<dbReference type="GO" id="GO:0019464">
    <property type="term" value="P:glycine decarboxylation via glycine cleavage system"/>
    <property type="evidence" value="ECO:0007669"/>
    <property type="project" value="TreeGrafter"/>
</dbReference>
<keyword evidence="1" id="KW-0663">Pyridoxal phosphate</keyword>
<dbReference type="InterPro" id="IPR049315">
    <property type="entry name" value="GDC-P_N"/>
</dbReference>
<evidence type="ECO:0000256" key="2">
    <source>
        <dbReference type="ARBA" id="ARBA00023002"/>
    </source>
</evidence>
<dbReference type="InterPro" id="IPR015424">
    <property type="entry name" value="PyrdxlP-dep_Trfase"/>
</dbReference>
<reference evidence="4" key="1">
    <citation type="submission" date="2013-08" db="EMBL/GenBank/DDBJ databases">
        <authorList>
            <person name="Mendez C."/>
            <person name="Richter M."/>
            <person name="Ferrer M."/>
            <person name="Sanchez J."/>
        </authorList>
    </citation>
    <scope>NUCLEOTIDE SEQUENCE</scope>
</reference>
<reference evidence="4" key="2">
    <citation type="journal article" date="2014" name="ISME J.">
        <title>Microbial stratification in low pH oxic and suboxic macroscopic growths along an acid mine drainage.</title>
        <authorList>
            <person name="Mendez-Garcia C."/>
            <person name="Mesa V."/>
            <person name="Sprenger R.R."/>
            <person name="Richter M."/>
            <person name="Diez M.S."/>
            <person name="Solano J."/>
            <person name="Bargiela R."/>
            <person name="Golyshina O.V."/>
            <person name="Manteca A."/>
            <person name="Ramos J.L."/>
            <person name="Gallego J.R."/>
            <person name="Llorente I."/>
            <person name="Martins Dos Santos V.A."/>
            <person name="Jensen O.N."/>
            <person name="Pelaez A.I."/>
            <person name="Sanchez J."/>
            <person name="Ferrer M."/>
        </authorList>
    </citation>
    <scope>NUCLEOTIDE SEQUENCE</scope>
</reference>
<protein>
    <submittedName>
        <fullName evidence="4">Glycine dehydrogenase [decarboxylating] subunit 2</fullName>
    </submittedName>
</protein>
<gene>
    <name evidence="4" type="ORF">B1B_03180</name>
</gene>
<dbReference type="GO" id="GO:0005829">
    <property type="term" value="C:cytosol"/>
    <property type="evidence" value="ECO:0007669"/>
    <property type="project" value="TreeGrafter"/>
</dbReference>
<name>T1CUQ5_9ZZZZ</name>
<feature type="domain" description="Glycine cleavage system P-protein N-terminal" evidence="3">
    <location>
        <begin position="87"/>
        <end position="363"/>
    </location>
</feature>
<dbReference type="Pfam" id="PF02347">
    <property type="entry name" value="GDC-P"/>
    <property type="match status" value="1"/>
</dbReference>
<keyword evidence="2" id="KW-0560">Oxidoreductase</keyword>
<evidence type="ECO:0000313" key="4">
    <source>
        <dbReference type="EMBL" id="EQD73520.1"/>
    </source>
</evidence>
<dbReference type="AlphaFoldDB" id="T1CUQ5"/>